<dbReference type="InterPro" id="IPR013320">
    <property type="entry name" value="ConA-like_dom_sf"/>
</dbReference>
<dbReference type="EMBL" id="JACHVA010000123">
    <property type="protein sequence ID" value="MBC2603179.1"/>
    <property type="molecule type" value="Genomic_DNA"/>
</dbReference>
<dbReference type="Pfam" id="PF13385">
    <property type="entry name" value="Laminin_G_3"/>
    <property type="match status" value="1"/>
</dbReference>
<feature type="compositionally biased region" description="Polar residues" evidence="1">
    <location>
        <begin position="1349"/>
        <end position="1360"/>
    </location>
</feature>
<dbReference type="InterPro" id="IPR011050">
    <property type="entry name" value="Pectin_lyase_fold/virulence"/>
</dbReference>
<accession>A0A7X1B078</accession>
<evidence type="ECO:0000259" key="3">
    <source>
        <dbReference type="Pfam" id="PF19190"/>
    </source>
</evidence>
<sequence length="1465" mass="158754">MPEYTDYETPLGNPLLPNTFDTFNPDFGVASPATGACEIAEFTRSAAPGDSLAISASGMSNYVGNDSAKDTEFMAYGQTSVEDSFLGPPKIHRIDDQLAAISLPATLPVNSAYLLWAGNDNGFSAPVMINKAEAWWVGPDQTSAGHTISIYGRNLSHNKGTTDSWVWIEDSLGNGQWATVTSVNPYKVDISVPSGLDNGDYSVWMHNGHGGTYGWSDPLTLTVQDEFSYSEYTINATDYGADGMDSDDDFDAISLALYNAAGLRCVPIYRSGSIGTLVRYVYTASDSTSDLILNRVNNNPIVSAITVKEVSSQSDSFSISHFTGGDPGEGLSLSGNYDYAVDMSLNSDTVLQGITFTRYSAVSGLSVQANRYTASANYGSTADDNALEKLMATQVFPKGSNPDQTIIQYNVTQGKTYELQLLLCGGDVGANVRRLDITLDGARPSDSGTLVFPAGTFYISDEIYIPDSVQVIGAGMDETSLTMMSTHSGDSVLRGDYPNQNITVKNLTLDANNALGTGYPGVIDMNSSNTVFEGVRIKNLLGQSGTLHLFANRTKFLDCEVIGRGFIMYGNDRVSFDHVDFYGVNAGISLIHSWGGGKISVTNCTAQDYGNTATESFLGRFFTGAGYRGSVEYIYLGENIANNLGPHEDHINANSGEAFMFEGFDFDHLGAPTSSTSTTVTINGLTTEKIGSLGRNRRMVVANGKGMGQTRTVIDFDETTDTVTLDKPWRVIPDSTSELTILGAADHVAIYNNQLDAKDRCYTSPSHIASTAFQPFEGSSNWIVDGNSVTDYRYGIAIFAGINSSHEVGTNISRPNVFGLYENNNFTNARWGIKMHDHRSNYGPGMLGNVFRNNSFSNVIEQGIQIVRAYETVSPCMDMNVFEKNVFINTAEAIYVDSKFQSTNDGQINNTVFYSNSFDGTSTGVAYYNELTEDGNPAFRNNSWSQYLTTYSGTLPDAIPELPQRVIRLTVGEGNQTSTQFSIRNAGTSSLNWTLIDDASWLIPSASSGTVYDEASSSDLLITADASSLGIGEYTANVAVSGNSQTVKATVILSVVSQNLIGHWKLDNNLTDSAGSNNGTMFGSGSTYASSIDGEGLELTGNQHVTYGDILDPDSGSQTIMLWFNWDGATGGRFLASKGGQQNSLDGWSMMLNAEEKIVLRVMDGNGHLAVQLSPEIAENEWHHIAMVIDREGKVVNGYLNGSNDGWASSGQGIYDNSLVDFGAINTDSPLALAASYNGSSSFVYPMRFPGLVDDYRVYNRALSAGEIDYIYNSMSTASGMLNHAQETSLTTQITRRRADLKETVGQSTRATGPYDHTMINSTDISGQDPRKSAFVQLDDEVRPKQSPRAYSTSNNTDTRNNLERSDTKLKITSVIPSSVDNFGMAIVEINGANFDSGVEIILIRDEWPNTLNATVYHQDSHQVFAAFELSHDEVSPGTYDIRVRNQNGDSFTFRKSLTIIDWDD</sequence>
<dbReference type="Pfam" id="PF19190">
    <property type="entry name" value="BACON_2"/>
    <property type="match status" value="1"/>
</dbReference>
<dbReference type="Proteomes" id="UP000525652">
    <property type="component" value="Unassembled WGS sequence"/>
</dbReference>
<dbReference type="Gene3D" id="2.60.120.200">
    <property type="match status" value="1"/>
</dbReference>
<dbReference type="InterPro" id="IPR024535">
    <property type="entry name" value="RHGA/B-epi-like_pectate_lyase"/>
</dbReference>
<feature type="domain" description="Rhamnogalacturonase A/B/Epimerase-like pectate lyase" evidence="2">
    <location>
        <begin position="379"/>
        <end position="604"/>
    </location>
</feature>
<dbReference type="InterPro" id="IPR006626">
    <property type="entry name" value="PbH1"/>
</dbReference>
<dbReference type="InterPro" id="IPR013783">
    <property type="entry name" value="Ig-like_fold"/>
</dbReference>
<feature type="domain" description="BACON" evidence="3">
    <location>
        <begin position="975"/>
        <end position="1051"/>
    </location>
</feature>
<dbReference type="Pfam" id="PF12708">
    <property type="entry name" value="Pect-lyase_RHGA_epim"/>
    <property type="match status" value="1"/>
</dbReference>
<feature type="region of interest" description="Disordered" evidence="1">
    <location>
        <begin position="1301"/>
        <end position="1363"/>
    </location>
</feature>
<dbReference type="InterPro" id="IPR012334">
    <property type="entry name" value="Pectin_lyas_fold"/>
</dbReference>
<comment type="caution">
    <text evidence="4">The sequence shown here is derived from an EMBL/GenBank/DDBJ whole genome shotgun (WGS) entry which is preliminary data.</text>
</comment>
<evidence type="ECO:0000259" key="2">
    <source>
        <dbReference type="Pfam" id="PF12708"/>
    </source>
</evidence>
<reference evidence="4 5" key="1">
    <citation type="submission" date="2020-07" db="EMBL/GenBank/DDBJ databases">
        <authorList>
            <person name="Feng X."/>
        </authorList>
    </citation>
    <scope>NUCLEOTIDE SEQUENCE [LARGE SCALE GENOMIC DNA]</scope>
    <source>
        <strain evidence="4 5">JCM14086</strain>
    </source>
</reference>
<evidence type="ECO:0000256" key="1">
    <source>
        <dbReference type="SAM" id="MobiDB-lite"/>
    </source>
</evidence>
<dbReference type="SUPFAM" id="SSF49899">
    <property type="entry name" value="Concanavalin A-like lectins/glucanases"/>
    <property type="match status" value="1"/>
</dbReference>
<dbReference type="SUPFAM" id="SSF51126">
    <property type="entry name" value="Pectin lyase-like"/>
    <property type="match status" value="2"/>
</dbReference>
<keyword evidence="5" id="KW-1185">Reference proteome</keyword>
<dbReference type="RefSeq" id="WP_354586598.1">
    <property type="nucleotide sequence ID" value="NZ_JBEPNX010000001.1"/>
</dbReference>
<evidence type="ECO:0000313" key="5">
    <source>
        <dbReference type="Proteomes" id="UP000525652"/>
    </source>
</evidence>
<dbReference type="Gene3D" id="2.160.20.10">
    <property type="entry name" value="Single-stranded right-handed beta-helix, Pectin lyase-like"/>
    <property type="match status" value="1"/>
</dbReference>
<gene>
    <name evidence="4" type="ORF">H5P30_15460</name>
</gene>
<proteinExistence type="predicted"/>
<dbReference type="Gene3D" id="2.60.40.10">
    <property type="entry name" value="Immunoglobulins"/>
    <property type="match status" value="2"/>
</dbReference>
<dbReference type="InterPro" id="IPR024361">
    <property type="entry name" value="BACON"/>
</dbReference>
<protein>
    <submittedName>
        <fullName evidence="4">Uncharacterized protein</fullName>
    </submittedName>
</protein>
<name>A0A7X1B078_9BACT</name>
<dbReference type="SMART" id="SM00710">
    <property type="entry name" value="PbH1"/>
    <property type="match status" value="8"/>
</dbReference>
<evidence type="ECO:0000313" key="4">
    <source>
        <dbReference type="EMBL" id="MBC2603179.1"/>
    </source>
</evidence>
<organism evidence="4 5">
    <name type="scientific">Puniceicoccus vermicola</name>
    <dbReference type="NCBI Taxonomy" id="388746"/>
    <lineage>
        <taxon>Bacteria</taxon>
        <taxon>Pseudomonadati</taxon>
        <taxon>Verrucomicrobiota</taxon>
        <taxon>Opitutia</taxon>
        <taxon>Puniceicoccales</taxon>
        <taxon>Puniceicoccaceae</taxon>
        <taxon>Puniceicoccus</taxon>
    </lineage>
</organism>